<evidence type="ECO:0000256" key="1">
    <source>
        <dbReference type="ARBA" id="ARBA00022481"/>
    </source>
</evidence>
<dbReference type="GO" id="GO:0015627">
    <property type="term" value="C:type II protein secretion system complex"/>
    <property type="evidence" value="ECO:0007669"/>
    <property type="project" value="InterPro"/>
</dbReference>
<dbReference type="PANTHER" id="PTHR30093">
    <property type="entry name" value="GENERAL SECRETION PATHWAY PROTEIN G"/>
    <property type="match status" value="1"/>
</dbReference>
<dbReference type="PROSITE" id="PS00409">
    <property type="entry name" value="PROKAR_NTER_METHYL"/>
    <property type="match status" value="1"/>
</dbReference>
<dbReference type="PRINTS" id="PR00813">
    <property type="entry name" value="BCTERIALGSPG"/>
</dbReference>
<keyword evidence="2" id="KW-0812">Transmembrane</keyword>
<organism evidence="3 4">
    <name type="scientific">Thauera linaloolentis (strain DSM 12138 / JCM 21573 / CCUG 41526 / CIP 105981 / IAM 15112 / NBRC 102519 / 47Lol)</name>
    <dbReference type="NCBI Taxonomy" id="1123367"/>
    <lineage>
        <taxon>Bacteria</taxon>
        <taxon>Pseudomonadati</taxon>
        <taxon>Pseudomonadota</taxon>
        <taxon>Betaproteobacteria</taxon>
        <taxon>Rhodocyclales</taxon>
        <taxon>Zoogloeaceae</taxon>
        <taxon>Thauera</taxon>
    </lineage>
</organism>
<name>N6YDI1_THAL4</name>
<sequence length="150" mass="16258">MGKSQGFTLIELMIVIAIIGMLAAVAIPQYSTYVLKGKLAEPRANLSEMRVRMERYFQDNRRYNAVVGVCGVAPARLAEIGDQRFFDYACNPGNDAWSQTYTITATGRASEGTGGFVFSIDQNNRKRTTAVPSGWTANADCWVTGSGGGC</sequence>
<dbReference type="SUPFAM" id="SSF54523">
    <property type="entry name" value="Pili subunits"/>
    <property type="match status" value="1"/>
</dbReference>
<keyword evidence="2" id="KW-1133">Transmembrane helix</keyword>
<evidence type="ECO:0000313" key="3">
    <source>
        <dbReference type="EMBL" id="ENO89600.1"/>
    </source>
</evidence>
<proteinExistence type="predicted"/>
<keyword evidence="2" id="KW-0472">Membrane</keyword>
<reference evidence="3 4" key="1">
    <citation type="submission" date="2012-09" db="EMBL/GenBank/DDBJ databases">
        <title>Draft Genome Sequences of 6 Strains from Genus Thauera.</title>
        <authorList>
            <person name="Liu B."/>
            <person name="Shapleigh J.P."/>
            <person name="Frostegard A.H."/>
        </authorList>
    </citation>
    <scope>NUCLEOTIDE SEQUENCE [LARGE SCALE GENOMIC DNA]</scope>
    <source>
        <strain evidence="4">47Lol / DSM 12138</strain>
    </source>
</reference>
<dbReference type="AlphaFoldDB" id="N6YDI1"/>
<dbReference type="STRING" id="1123367.GCA_000621305_01455"/>
<dbReference type="GO" id="GO:0015628">
    <property type="term" value="P:protein secretion by the type II secretion system"/>
    <property type="evidence" value="ECO:0007669"/>
    <property type="project" value="InterPro"/>
</dbReference>
<keyword evidence="1" id="KW-0488">Methylation</keyword>
<evidence type="ECO:0000313" key="4">
    <source>
        <dbReference type="Proteomes" id="UP000013232"/>
    </source>
</evidence>
<dbReference type="Pfam" id="PF16732">
    <property type="entry name" value="ComP_DUS"/>
    <property type="match status" value="1"/>
</dbReference>
<dbReference type="Proteomes" id="UP000013232">
    <property type="component" value="Unassembled WGS sequence"/>
</dbReference>
<dbReference type="Gene3D" id="3.30.700.10">
    <property type="entry name" value="Glycoprotein, Type 4 Pilin"/>
    <property type="match status" value="1"/>
</dbReference>
<dbReference type="InterPro" id="IPR000983">
    <property type="entry name" value="Bac_GSPG_pilin"/>
</dbReference>
<dbReference type="GO" id="GO:0043683">
    <property type="term" value="P:type IV pilus assembly"/>
    <property type="evidence" value="ECO:0007669"/>
    <property type="project" value="InterPro"/>
</dbReference>
<dbReference type="RefSeq" id="WP_004335032.1">
    <property type="nucleotide sequence ID" value="NZ_AMXE01000012.1"/>
</dbReference>
<dbReference type="EMBL" id="AMXE01000012">
    <property type="protein sequence ID" value="ENO89600.1"/>
    <property type="molecule type" value="Genomic_DNA"/>
</dbReference>
<accession>N6YDI1</accession>
<dbReference type="InterPro" id="IPR031982">
    <property type="entry name" value="PilE-like"/>
</dbReference>
<dbReference type="InterPro" id="IPR045584">
    <property type="entry name" value="Pilin-like"/>
</dbReference>
<dbReference type="OrthoDB" id="115249at2"/>
<keyword evidence="4" id="KW-1185">Reference proteome</keyword>
<feature type="transmembrane region" description="Helical" evidence="2">
    <location>
        <begin position="6"/>
        <end position="27"/>
    </location>
</feature>
<evidence type="ECO:0000256" key="2">
    <source>
        <dbReference type="SAM" id="Phobius"/>
    </source>
</evidence>
<dbReference type="NCBIfam" id="TIGR02532">
    <property type="entry name" value="IV_pilin_GFxxxE"/>
    <property type="match status" value="1"/>
</dbReference>
<comment type="caution">
    <text evidence="3">The sequence shown here is derived from an EMBL/GenBank/DDBJ whole genome shotgun (WGS) entry which is preliminary data.</text>
</comment>
<protein>
    <submittedName>
        <fullName evidence="3">Methylation</fullName>
    </submittedName>
</protein>
<dbReference type="Pfam" id="PF07963">
    <property type="entry name" value="N_methyl"/>
    <property type="match status" value="1"/>
</dbReference>
<gene>
    <name evidence="3" type="ORF">C666_05425</name>
</gene>
<dbReference type="eggNOG" id="COG4968">
    <property type="taxonomic scope" value="Bacteria"/>
</dbReference>
<dbReference type="PANTHER" id="PTHR30093:SF47">
    <property type="entry name" value="TYPE IV PILUS NON-CORE MINOR PILIN PILE"/>
    <property type="match status" value="1"/>
</dbReference>
<dbReference type="InterPro" id="IPR012902">
    <property type="entry name" value="N_methyl_site"/>
</dbReference>